<dbReference type="Proteomes" id="UP000184694">
    <property type="component" value="Unassembled WGS sequence"/>
</dbReference>
<feature type="transmembrane region" description="Helical" evidence="1">
    <location>
        <begin position="12"/>
        <end position="37"/>
    </location>
</feature>
<gene>
    <name evidence="2" type="ORF">SAMN02745161_0396</name>
</gene>
<dbReference type="RefSeq" id="WP_074215282.1">
    <property type="nucleotide sequence ID" value="NZ_FSRG01000003.1"/>
</dbReference>
<evidence type="ECO:0000313" key="2">
    <source>
        <dbReference type="EMBL" id="SIN73065.1"/>
    </source>
</evidence>
<keyword evidence="1" id="KW-0472">Membrane</keyword>
<keyword evidence="1" id="KW-1133">Transmembrane helix</keyword>
<dbReference type="EMBL" id="FSRG01000003">
    <property type="protein sequence ID" value="SIN73065.1"/>
    <property type="molecule type" value="Genomic_DNA"/>
</dbReference>
<keyword evidence="1" id="KW-0812">Transmembrane</keyword>
<protein>
    <submittedName>
        <fullName evidence="2">Uncharacterized protein</fullName>
    </submittedName>
</protein>
<name>A0A1N6DQI8_9BACT</name>
<sequence>MADAATFSWSALAVPVVSGAFTVLATAVIVFGANWLTRRSIEASNAKALADMKGLLEQNKEIEDKKISASAHQEWLKELTDTLVMFCVYCEKLSALAIHKKSQLQDPDGFYKVLDDAMCPILSDLSSCVHKLNCLLNMSDPEQKALYKKLREIQSNAMDVVSDTVAKKKIDKVPNVDKEAHEMINKLITGLRRKLFVLPEPIGLKEPVEERTDNAA</sequence>
<proteinExistence type="predicted"/>
<organism evidence="2 3">
    <name type="scientific">Halodesulfovibrio marinisediminis DSM 17456</name>
    <dbReference type="NCBI Taxonomy" id="1121457"/>
    <lineage>
        <taxon>Bacteria</taxon>
        <taxon>Pseudomonadati</taxon>
        <taxon>Thermodesulfobacteriota</taxon>
        <taxon>Desulfovibrionia</taxon>
        <taxon>Desulfovibrionales</taxon>
        <taxon>Desulfovibrionaceae</taxon>
        <taxon>Halodesulfovibrio</taxon>
    </lineage>
</organism>
<evidence type="ECO:0000313" key="3">
    <source>
        <dbReference type="Proteomes" id="UP000184694"/>
    </source>
</evidence>
<accession>A0A1N6DQI8</accession>
<keyword evidence="3" id="KW-1185">Reference proteome</keyword>
<reference evidence="3" key="1">
    <citation type="submission" date="2016-11" db="EMBL/GenBank/DDBJ databases">
        <authorList>
            <person name="Varghese N."/>
            <person name="Submissions S."/>
        </authorList>
    </citation>
    <scope>NUCLEOTIDE SEQUENCE [LARGE SCALE GENOMIC DNA]</scope>
    <source>
        <strain evidence="3">DSM 17456</strain>
    </source>
</reference>
<evidence type="ECO:0000256" key="1">
    <source>
        <dbReference type="SAM" id="Phobius"/>
    </source>
</evidence>
<dbReference type="AlphaFoldDB" id="A0A1N6DQI8"/>